<keyword evidence="1" id="KW-0472">Membrane</keyword>
<evidence type="ECO:0000256" key="1">
    <source>
        <dbReference type="SAM" id="Phobius"/>
    </source>
</evidence>
<accession>A0A445MC13</accession>
<keyword evidence="1" id="KW-1133">Transmembrane helix</keyword>
<dbReference type="InterPro" id="IPR050085">
    <property type="entry name" value="AGPR"/>
</dbReference>
<name>A0A445MC13_ENSVE</name>
<feature type="transmembrane region" description="Helical" evidence="1">
    <location>
        <begin position="70"/>
        <end position="92"/>
    </location>
</feature>
<dbReference type="InterPro" id="IPR036291">
    <property type="entry name" value="NAD(P)-bd_dom_sf"/>
</dbReference>
<dbReference type="Gene3D" id="3.30.360.10">
    <property type="entry name" value="Dihydrodipicolinate Reductase, domain 2"/>
    <property type="match status" value="1"/>
</dbReference>
<reference evidence="2" key="1">
    <citation type="journal article" date="2018" name="Data Brief">
        <title>Genome sequence data from 17 accessions of Ensete ventricosum, a staple food crop for millions in Ethiopia.</title>
        <authorList>
            <person name="Yemataw Z."/>
            <person name="Muzemil S."/>
            <person name="Ambachew D."/>
            <person name="Tripathi L."/>
            <person name="Tesfaye K."/>
            <person name="Chala A."/>
            <person name="Farbos A."/>
            <person name="O'Neill P."/>
            <person name="Moore K."/>
            <person name="Grant M."/>
            <person name="Studholme D.J."/>
        </authorList>
    </citation>
    <scope>NUCLEOTIDE SEQUENCE [LARGE SCALE GENOMIC DNA]</scope>
    <source>
        <tissue evidence="2">Leaf</tissue>
    </source>
</reference>
<keyword evidence="1" id="KW-0812">Transmembrane</keyword>
<dbReference type="SUPFAM" id="SSF51735">
    <property type="entry name" value="NAD(P)-binding Rossmann-fold domains"/>
    <property type="match status" value="1"/>
</dbReference>
<evidence type="ECO:0000313" key="2">
    <source>
        <dbReference type="EMBL" id="RZR71773.1"/>
    </source>
</evidence>
<gene>
    <name evidence="2" type="ORF">BHM03_00007241</name>
</gene>
<dbReference type="Proteomes" id="UP000290560">
    <property type="component" value="Unassembled WGS sequence"/>
</dbReference>
<organism evidence="2">
    <name type="scientific">Ensete ventricosum</name>
    <name type="common">Abyssinian banana</name>
    <name type="synonym">Musa ensete</name>
    <dbReference type="NCBI Taxonomy" id="4639"/>
    <lineage>
        <taxon>Eukaryota</taxon>
        <taxon>Viridiplantae</taxon>
        <taxon>Streptophyta</taxon>
        <taxon>Embryophyta</taxon>
        <taxon>Tracheophyta</taxon>
        <taxon>Spermatophyta</taxon>
        <taxon>Magnoliopsida</taxon>
        <taxon>Liliopsida</taxon>
        <taxon>Zingiberales</taxon>
        <taxon>Musaceae</taxon>
        <taxon>Ensete</taxon>
    </lineage>
</organism>
<protein>
    <submittedName>
        <fullName evidence="2">Uncharacterized protein</fullName>
    </submittedName>
</protein>
<sequence length="129" mass="14360">MLLFSWYATQIVEQIVRLLANHPHFGITLMTADRKAGQSIGSVFPHLITQKEAVYGLTEVLRGEIQNARLVANPGFVVLLNGLFIQVMLFFITQIDNLVKGASGQALQNLNLMMGFPEDTGLQYQPLFP</sequence>
<dbReference type="AlphaFoldDB" id="A0A445MC13"/>
<dbReference type="PANTHER" id="PTHR32338:SF10">
    <property type="entry name" value="N-ACETYL-GAMMA-GLUTAMYL-PHOSPHATE REDUCTASE, CHLOROPLASTIC-RELATED"/>
    <property type="match status" value="1"/>
</dbReference>
<proteinExistence type="predicted"/>
<dbReference type="EMBL" id="KV875582">
    <property type="protein sequence ID" value="RZR71773.1"/>
    <property type="molecule type" value="Genomic_DNA"/>
</dbReference>
<dbReference type="PANTHER" id="PTHR32338">
    <property type="entry name" value="N-ACETYL-GAMMA-GLUTAMYL-PHOSPHATE REDUCTASE, CHLOROPLASTIC-RELATED-RELATED"/>
    <property type="match status" value="1"/>
</dbReference>
<dbReference type="Gene3D" id="3.40.50.720">
    <property type="entry name" value="NAD(P)-binding Rossmann-like Domain"/>
    <property type="match status" value="3"/>
</dbReference>
<dbReference type="CDD" id="cd17895">
    <property type="entry name" value="AGPR_1_N"/>
    <property type="match status" value="1"/>
</dbReference>